<keyword evidence="2" id="KW-0472">Membrane</keyword>
<dbReference type="OrthoDB" id="3535864at2759"/>
<evidence type="ECO:0000313" key="3">
    <source>
        <dbReference type="EMBL" id="KAF4625671.1"/>
    </source>
</evidence>
<feature type="region of interest" description="Disordered" evidence="1">
    <location>
        <begin position="1"/>
        <end position="78"/>
    </location>
</feature>
<protein>
    <submittedName>
        <fullName evidence="3">Uncharacterized protein</fullName>
    </submittedName>
</protein>
<comment type="caution">
    <text evidence="3">The sequence shown here is derived from an EMBL/GenBank/DDBJ whole genome shotgun (WGS) entry which is preliminary data.</text>
</comment>
<proteinExistence type="predicted"/>
<accession>A0A8H4RBQ7</accession>
<feature type="transmembrane region" description="Helical" evidence="2">
    <location>
        <begin position="167"/>
        <end position="187"/>
    </location>
</feature>
<organism evidence="3 4">
    <name type="scientific">Cudoniella acicularis</name>
    <dbReference type="NCBI Taxonomy" id="354080"/>
    <lineage>
        <taxon>Eukaryota</taxon>
        <taxon>Fungi</taxon>
        <taxon>Dikarya</taxon>
        <taxon>Ascomycota</taxon>
        <taxon>Pezizomycotina</taxon>
        <taxon>Leotiomycetes</taxon>
        <taxon>Helotiales</taxon>
        <taxon>Tricladiaceae</taxon>
        <taxon>Cudoniella</taxon>
    </lineage>
</organism>
<evidence type="ECO:0000256" key="1">
    <source>
        <dbReference type="SAM" id="MobiDB-lite"/>
    </source>
</evidence>
<gene>
    <name evidence="3" type="ORF">G7Y89_g12494</name>
</gene>
<dbReference type="EMBL" id="JAAMPI010001322">
    <property type="protein sequence ID" value="KAF4625671.1"/>
    <property type="molecule type" value="Genomic_DNA"/>
</dbReference>
<dbReference type="AlphaFoldDB" id="A0A8H4RBQ7"/>
<keyword evidence="2" id="KW-1133">Transmembrane helix</keyword>
<keyword evidence="2" id="KW-0812">Transmembrane</keyword>
<sequence length="189" mass="21155">MANHRRVPSVSHTRLAQSLPPIPVLLSDIPSQTYIPYRDDPEEEEEAERDGEASEQDGGDEQREQTIARPSSPPEYQPMYDYLRSKQLSNPNSQSTSPIVTTVSIPVAAPALEPYRDEPFVVTIESSPPPPSYNDLYREHAIEMANLERSLADDGDPAERTEEIYKWVVGMLLITLTVACVGTAFNWGR</sequence>
<reference evidence="3 4" key="1">
    <citation type="submission" date="2020-03" db="EMBL/GenBank/DDBJ databases">
        <title>Draft Genome Sequence of Cudoniella acicularis.</title>
        <authorList>
            <person name="Buettner E."/>
            <person name="Kellner H."/>
        </authorList>
    </citation>
    <scope>NUCLEOTIDE SEQUENCE [LARGE SCALE GENOMIC DNA]</scope>
    <source>
        <strain evidence="3 4">DSM 108380</strain>
    </source>
</reference>
<keyword evidence="4" id="KW-1185">Reference proteome</keyword>
<dbReference type="Proteomes" id="UP000566819">
    <property type="component" value="Unassembled WGS sequence"/>
</dbReference>
<feature type="compositionally biased region" description="Acidic residues" evidence="1">
    <location>
        <begin position="40"/>
        <end position="59"/>
    </location>
</feature>
<evidence type="ECO:0000256" key="2">
    <source>
        <dbReference type="SAM" id="Phobius"/>
    </source>
</evidence>
<name>A0A8H4RBQ7_9HELO</name>
<evidence type="ECO:0000313" key="4">
    <source>
        <dbReference type="Proteomes" id="UP000566819"/>
    </source>
</evidence>